<dbReference type="InterPro" id="IPR028082">
    <property type="entry name" value="Peripla_BP_I"/>
</dbReference>
<dbReference type="FunFam" id="3.30.70.1230:FF:000013">
    <property type="entry name" value="Guanylate cyclase"/>
    <property type="match status" value="1"/>
</dbReference>
<evidence type="ECO:0000256" key="15">
    <source>
        <dbReference type="RuleBase" id="RU003431"/>
    </source>
</evidence>
<dbReference type="PROSITE" id="PS00452">
    <property type="entry name" value="GUANYLATE_CYCLASE_1"/>
    <property type="match status" value="1"/>
</dbReference>
<dbReference type="InterPro" id="IPR050401">
    <property type="entry name" value="Cyclic_nucleotide_synthase"/>
</dbReference>
<comment type="subcellular location">
    <subcellularLocation>
        <location evidence="2">Cell projection</location>
    </subcellularLocation>
    <subcellularLocation>
        <location evidence="13">Endomembrane system</location>
        <topology evidence="13">Single-pass type I membrane protein</topology>
    </subcellularLocation>
</comment>
<keyword evidence="4" id="KW-0812">Transmembrane</keyword>
<dbReference type="GO" id="GO:0001653">
    <property type="term" value="F:peptide receptor activity"/>
    <property type="evidence" value="ECO:0007669"/>
    <property type="project" value="TreeGrafter"/>
</dbReference>
<keyword evidence="12 15" id="KW-0141">cGMP biosynthesis</keyword>
<keyword evidence="9" id="KW-1015">Disulfide bond</keyword>
<evidence type="ECO:0000313" key="20">
    <source>
        <dbReference type="Proteomes" id="UP000694427"/>
    </source>
</evidence>
<feature type="domain" description="Protein kinase" evidence="17">
    <location>
        <begin position="487"/>
        <end position="745"/>
    </location>
</feature>
<evidence type="ECO:0000256" key="3">
    <source>
        <dbReference type="ARBA" id="ARBA00012202"/>
    </source>
</evidence>
<protein>
    <recommendedName>
        <fullName evidence="3 15">Guanylate cyclase</fullName>
        <ecNumber evidence="3 15">4.6.1.2</ecNumber>
    </recommendedName>
</protein>
<sequence length="1038" mass="116905">MQRPSSAFQSLRPARATRGLQILDQSTHKYTYLCLWPLLSTVSFLCLFPATFAATVRVGVVGPWSCDPLFTKAQPGVAAQLAVDHINRDPYLSQGITFDYVILEEDCETSQAFARFLGFYTRASGFIGPVNPGYCEAASLLGKSWNKAVFSWSCIGHELDDARSHPTFARTMPLPSLVLLRFMHHFRWAHVGIITSAEDAWFEAGLKLASALRSHGMPVSIVASVRNDHTSVRKTLARVKKVADLRLVILVMHSVLIGGGTQKLLLETAYDMRMTDGSLVFLSYDTLFYSLPYHHVTQSALRHNSKLLRAYDAVLTITIESPQEQSFYQAFERAQEQGELPRNLRPQQVSPLFGTIYSSIVFMAHAVQSVRASGQWMSGGNIAQNARNLLSKGFSLQANFSDFGTLDYVVLDTDGFSWELQPTHHIEMQTDMVRFLGRPIHFPPAGPPKTDSSCWFTHGLICRGGECVRKISKIRMVRGPNKILLTLNDVTFINPSLSNKVSSTSTCDILFVRSLLVIISFIIQLLWIFQMKDMRHENVNPFLGFFHDCGVFAIVTEYCSRGSLEDLLLNDDVKLDWMFKSSLILDLIKGMKYLHHRNICHGRLKSRNCVVDGRFVLKITDYGYNEVLEAQRFPYVEPPAETLLWTAPEILRGPYPGLYGSHPGDVYSFSIIMQEVVMRGPPYCMLENSFDEIVQKIRKPPPMCRPIVSPDHAPMECIQLMKQCWNELPEKRPTFDEIFDQFKNVNKGKKTNIIDSMLRMLEQYSSNLEELIRERTEELEIEKQKTEKLLTQMLPTSVAEALKRGTTVEPEYFDSVSLYFSDIVGFTTISANSEPIEVVDLLNDLYTTFDAVIGDHDVYKVETIGDAYMVASGVPMPNGNRHAAEIANMALDILSAVGTFKMRHMPDVPVRIRIGLHTGSCVAGVVGLTMPRYCLFGDTVTTASRMESTGLPYRIHVHSSTVKVLMELKSGYKVELRARTELKGKGVEETYWLTGRDGFTKPLPVPPVLKQMAHGLQMEEIAAYKKRKAEAQLAKKKN</sequence>
<dbReference type="FunFam" id="1.10.510.10:FF:000404">
    <property type="entry name" value="Guanylate cyclase"/>
    <property type="match status" value="1"/>
</dbReference>
<comment type="similarity">
    <text evidence="14">Belongs to the adenylyl cyclase class-4/guanylyl cyclase family.</text>
</comment>
<dbReference type="PRINTS" id="PR00109">
    <property type="entry name" value="TYRKINASE"/>
</dbReference>
<keyword evidence="20" id="KW-1185">Reference proteome</keyword>
<feature type="coiled-coil region" evidence="16">
    <location>
        <begin position="754"/>
        <end position="785"/>
    </location>
</feature>
<dbReference type="InterPro" id="IPR000719">
    <property type="entry name" value="Prot_kinase_dom"/>
</dbReference>
<dbReference type="Gene3D" id="3.30.70.1230">
    <property type="entry name" value="Nucleotide cyclase"/>
    <property type="match status" value="1"/>
</dbReference>
<dbReference type="InterPro" id="IPR029787">
    <property type="entry name" value="Nucleotide_cyclase"/>
</dbReference>
<dbReference type="Ensembl" id="ENSCCRT00010008600.1">
    <property type="protein sequence ID" value="ENSCCRP00010007913.1"/>
    <property type="gene ID" value="ENSCCRG00010003273.1"/>
</dbReference>
<dbReference type="InterPro" id="IPR001828">
    <property type="entry name" value="ANF_lig-bd_rcpt"/>
</dbReference>
<feature type="domain" description="Guanylate cyclase" evidence="18">
    <location>
        <begin position="817"/>
        <end position="947"/>
    </location>
</feature>
<dbReference type="CDD" id="cd07302">
    <property type="entry name" value="CHD"/>
    <property type="match status" value="1"/>
</dbReference>
<reference evidence="19" key="1">
    <citation type="submission" date="2025-08" db="UniProtKB">
        <authorList>
            <consortium name="Ensembl"/>
        </authorList>
    </citation>
    <scope>IDENTIFICATION</scope>
</reference>
<dbReference type="SUPFAM" id="SSF55073">
    <property type="entry name" value="Nucleotide cyclase"/>
    <property type="match status" value="1"/>
</dbReference>
<dbReference type="PROSITE" id="PS50125">
    <property type="entry name" value="GUANYLATE_CYCLASE_2"/>
    <property type="match status" value="1"/>
</dbReference>
<evidence type="ECO:0000256" key="10">
    <source>
        <dbReference type="ARBA" id="ARBA00023239"/>
    </source>
</evidence>
<dbReference type="GO" id="GO:0005524">
    <property type="term" value="F:ATP binding"/>
    <property type="evidence" value="ECO:0007669"/>
    <property type="project" value="InterPro"/>
</dbReference>
<dbReference type="GO" id="GO:0004383">
    <property type="term" value="F:guanylate cyclase activity"/>
    <property type="evidence" value="ECO:0007669"/>
    <property type="project" value="UniProtKB-EC"/>
</dbReference>
<evidence type="ECO:0000259" key="18">
    <source>
        <dbReference type="PROSITE" id="PS50125"/>
    </source>
</evidence>
<dbReference type="InterPro" id="IPR018297">
    <property type="entry name" value="A/G_cyclase_CS"/>
</dbReference>
<dbReference type="PANTHER" id="PTHR11920">
    <property type="entry name" value="GUANYLYL CYCLASE"/>
    <property type="match status" value="1"/>
</dbReference>
<evidence type="ECO:0000256" key="1">
    <source>
        <dbReference type="ARBA" id="ARBA00001436"/>
    </source>
</evidence>
<name>A0A8C1GEU1_CYPCA</name>
<dbReference type="Gene3D" id="1.10.510.10">
    <property type="entry name" value="Transferase(Phosphotransferase) domain 1"/>
    <property type="match status" value="1"/>
</dbReference>
<dbReference type="GO" id="GO:0004672">
    <property type="term" value="F:protein kinase activity"/>
    <property type="evidence" value="ECO:0007669"/>
    <property type="project" value="InterPro"/>
</dbReference>
<dbReference type="PANTHER" id="PTHR11920:SF349">
    <property type="entry name" value="RETINAL GUANYLYL CYCLASE 2"/>
    <property type="match status" value="1"/>
</dbReference>
<gene>
    <name evidence="19" type="primary">gc2</name>
</gene>
<dbReference type="InterPro" id="IPR001054">
    <property type="entry name" value="A/G_cyclase"/>
</dbReference>
<organism evidence="19 20">
    <name type="scientific">Cyprinus carpio</name>
    <name type="common">Common carp</name>
    <dbReference type="NCBI Taxonomy" id="7962"/>
    <lineage>
        <taxon>Eukaryota</taxon>
        <taxon>Metazoa</taxon>
        <taxon>Chordata</taxon>
        <taxon>Craniata</taxon>
        <taxon>Vertebrata</taxon>
        <taxon>Euteleostomi</taxon>
        <taxon>Actinopterygii</taxon>
        <taxon>Neopterygii</taxon>
        <taxon>Teleostei</taxon>
        <taxon>Ostariophysi</taxon>
        <taxon>Cypriniformes</taxon>
        <taxon>Cyprinidae</taxon>
        <taxon>Cyprininae</taxon>
        <taxon>Cyprinus</taxon>
    </lineage>
</organism>
<keyword evidence="7" id="KW-1133">Transmembrane helix</keyword>
<evidence type="ECO:0000256" key="7">
    <source>
        <dbReference type="ARBA" id="ARBA00022989"/>
    </source>
</evidence>
<evidence type="ECO:0000256" key="16">
    <source>
        <dbReference type="SAM" id="Coils"/>
    </source>
</evidence>
<dbReference type="GO" id="GO:0035556">
    <property type="term" value="P:intracellular signal transduction"/>
    <property type="evidence" value="ECO:0007669"/>
    <property type="project" value="InterPro"/>
</dbReference>
<keyword evidence="8" id="KW-0472">Membrane</keyword>
<dbReference type="Proteomes" id="UP000694427">
    <property type="component" value="Unplaced"/>
</dbReference>
<dbReference type="GO" id="GO:0007168">
    <property type="term" value="P:receptor guanylyl cyclase signaling pathway"/>
    <property type="evidence" value="ECO:0007669"/>
    <property type="project" value="TreeGrafter"/>
</dbReference>
<dbReference type="Pfam" id="PF00211">
    <property type="entry name" value="Guanylate_cyc"/>
    <property type="match status" value="1"/>
</dbReference>
<evidence type="ECO:0000256" key="2">
    <source>
        <dbReference type="ARBA" id="ARBA00004316"/>
    </source>
</evidence>
<keyword evidence="11" id="KW-0966">Cell projection</keyword>
<dbReference type="AlphaFoldDB" id="A0A8C1GEU1"/>
<dbReference type="InterPro" id="IPR001245">
    <property type="entry name" value="Ser-Thr/Tyr_kinase_cat_dom"/>
</dbReference>
<keyword evidence="5" id="KW-0732">Signal</keyword>
<dbReference type="CDD" id="cd06371">
    <property type="entry name" value="PBP1_sensory_GC_DEF-like"/>
    <property type="match status" value="1"/>
</dbReference>
<evidence type="ECO:0000256" key="13">
    <source>
        <dbReference type="ARBA" id="ARBA00046288"/>
    </source>
</evidence>
<dbReference type="Pfam" id="PF01094">
    <property type="entry name" value="ANF_receptor"/>
    <property type="match status" value="1"/>
</dbReference>
<keyword evidence="16" id="KW-0175">Coiled coil</keyword>
<proteinExistence type="inferred from homology"/>
<dbReference type="Gene3D" id="6.10.250.780">
    <property type="match status" value="1"/>
</dbReference>
<evidence type="ECO:0000256" key="11">
    <source>
        <dbReference type="ARBA" id="ARBA00023273"/>
    </source>
</evidence>
<dbReference type="PROSITE" id="PS50011">
    <property type="entry name" value="PROTEIN_KINASE_DOM"/>
    <property type="match status" value="1"/>
</dbReference>
<keyword evidence="6" id="KW-0547">Nucleotide-binding</keyword>
<evidence type="ECO:0000256" key="6">
    <source>
        <dbReference type="ARBA" id="ARBA00022741"/>
    </source>
</evidence>
<dbReference type="Pfam" id="PF07714">
    <property type="entry name" value="PK_Tyr_Ser-Thr"/>
    <property type="match status" value="1"/>
</dbReference>
<evidence type="ECO:0000256" key="9">
    <source>
        <dbReference type="ARBA" id="ARBA00023157"/>
    </source>
</evidence>
<accession>A0A8C1GEU1</accession>
<dbReference type="EC" id="4.6.1.2" evidence="3 15"/>
<evidence type="ECO:0000256" key="8">
    <source>
        <dbReference type="ARBA" id="ARBA00023136"/>
    </source>
</evidence>
<dbReference type="SMART" id="SM00044">
    <property type="entry name" value="CYCc"/>
    <property type="match status" value="1"/>
</dbReference>
<evidence type="ECO:0000256" key="14">
    <source>
        <dbReference type="RuleBase" id="RU000405"/>
    </source>
</evidence>
<dbReference type="GO" id="GO:0004016">
    <property type="term" value="F:adenylate cyclase activity"/>
    <property type="evidence" value="ECO:0007669"/>
    <property type="project" value="TreeGrafter"/>
</dbReference>
<dbReference type="GO" id="GO:0042995">
    <property type="term" value="C:cell projection"/>
    <property type="evidence" value="ECO:0007669"/>
    <property type="project" value="UniProtKB-SubCell"/>
</dbReference>
<dbReference type="SUPFAM" id="SSF56112">
    <property type="entry name" value="Protein kinase-like (PK-like)"/>
    <property type="match status" value="1"/>
</dbReference>
<dbReference type="GO" id="GO:0005886">
    <property type="term" value="C:plasma membrane"/>
    <property type="evidence" value="ECO:0007669"/>
    <property type="project" value="TreeGrafter"/>
</dbReference>
<keyword evidence="10 14" id="KW-0456">Lyase</keyword>
<evidence type="ECO:0000256" key="5">
    <source>
        <dbReference type="ARBA" id="ARBA00022729"/>
    </source>
</evidence>
<dbReference type="Gene3D" id="3.40.50.2300">
    <property type="match status" value="2"/>
</dbReference>
<evidence type="ECO:0000259" key="17">
    <source>
        <dbReference type="PROSITE" id="PS50011"/>
    </source>
</evidence>
<reference evidence="19" key="2">
    <citation type="submission" date="2025-09" db="UniProtKB">
        <authorList>
            <consortium name="Ensembl"/>
        </authorList>
    </citation>
    <scope>IDENTIFICATION</scope>
</reference>
<dbReference type="InterPro" id="IPR011009">
    <property type="entry name" value="Kinase-like_dom_sf"/>
</dbReference>
<dbReference type="FunFam" id="3.40.50.2300:FF:000114">
    <property type="entry name" value="Guanylate cyclase"/>
    <property type="match status" value="1"/>
</dbReference>
<evidence type="ECO:0000313" key="19">
    <source>
        <dbReference type="Ensembl" id="ENSCCRP00010007913.1"/>
    </source>
</evidence>
<evidence type="ECO:0000256" key="12">
    <source>
        <dbReference type="ARBA" id="ARBA00023293"/>
    </source>
</evidence>
<comment type="catalytic activity">
    <reaction evidence="1 15">
        <text>GTP = 3',5'-cyclic GMP + diphosphate</text>
        <dbReference type="Rhea" id="RHEA:13665"/>
        <dbReference type="ChEBI" id="CHEBI:33019"/>
        <dbReference type="ChEBI" id="CHEBI:37565"/>
        <dbReference type="ChEBI" id="CHEBI:57746"/>
        <dbReference type="EC" id="4.6.1.2"/>
    </reaction>
</comment>
<dbReference type="SUPFAM" id="SSF53822">
    <property type="entry name" value="Periplasmic binding protein-like I"/>
    <property type="match status" value="1"/>
</dbReference>
<evidence type="ECO:0000256" key="4">
    <source>
        <dbReference type="ARBA" id="ARBA00022692"/>
    </source>
</evidence>
<dbReference type="GO" id="GO:0012505">
    <property type="term" value="C:endomembrane system"/>
    <property type="evidence" value="ECO:0007669"/>
    <property type="project" value="UniProtKB-SubCell"/>
</dbReference>